<evidence type="ECO:0000259" key="1">
    <source>
        <dbReference type="Pfam" id="PF21762"/>
    </source>
</evidence>
<proteinExistence type="predicted"/>
<accession>A0AAD7NKL4</accession>
<keyword evidence="3" id="KW-1185">Reference proteome</keyword>
<reference evidence="2" key="1">
    <citation type="submission" date="2023-03" db="EMBL/GenBank/DDBJ databases">
        <title>Massive genome expansion in bonnet fungi (Mycena s.s.) driven by repeated elements and novel gene families across ecological guilds.</title>
        <authorList>
            <consortium name="Lawrence Berkeley National Laboratory"/>
            <person name="Harder C.B."/>
            <person name="Miyauchi S."/>
            <person name="Viragh M."/>
            <person name="Kuo A."/>
            <person name="Thoen E."/>
            <person name="Andreopoulos B."/>
            <person name="Lu D."/>
            <person name="Skrede I."/>
            <person name="Drula E."/>
            <person name="Henrissat B."/>
            <person name="Morin E."/>
            <person name="Kohler A."/>
            <person name="Barry K."/>
            <person name="LaButti K."/>
            <person name="Morin E."/>
            <person name="Salamov A."/>
            <person name="Lipzen A."/>
            <person name="Mereny Z."/>
            <person name="Hegedus B."/>
            <person name="Baldrian P."/>
            <person name="Stursova M."/>
            <person name="Weitz H."/>
            <person name="Taylor A."/>
            <person name="Grigoriev I.V."/>
            <person name="Nagy L.G."/>
            <person name="Martin F."/>
            <person name="Kauserud H."/>
        </authorList>
    </citation>
    <scope>NUCLEOTIDE SEQUENCE</scope>
    <source>
        <strain evidence="2">CBHHK188m</strain>
    </source>
</reference>
<evidence type="ECO:0000313" key="3">
    <source>
        <dbReference type="Proteomes" id="UP001215280"/>
    </source>
</evidence>
<dbReference type="AlphaFoldDB" id="A0AAD7NKL4"/>
<gene>
    <name evidence="2" type="ORF">DFH07DRAFT_810980</name>
</gene>
<dbReference type="Proteomes" id="UP001215280">
    <property type="component" value="Unassembled WGS sequence"/>
</dbReference>
<dbReference type="EMBL" id="JARJLG010000036">
    <property type="protein sequence ID" value="KAJ7764970.1"/>
    <property type="molecule type" value="Genomic_DNA"/>
</dbReference>
<comment type="caution">
    <text evidence="2">The sequence shown here is derived from an EMBL/GenBank/DDBJ whole genome shotgun (WGS) entry which is preliminary data.</text>
</comment>
<dbReference type="Pfam" id="PF21762">
    <property type="entry name" value="DEDDh_C"/>
    <property type="match status" value="1"/>
</dbReference>
<dbReference type="PANTHER" id="PTHR28083">
    <property type="entry name" value="GOOD FOR FULL DBP5 ACTIVITY PROTEIN 2"/>
    <property type="match status" value="1"/>
</dbReference>
<protein>
    <recommendedName>
        <fullName evidence="1">Gfd2/YDR514C-like C-terminal domain-containing protein</fullName>
    </recommendedName>
</protein>
<name>A0AAD7NKL4_9AGAR</name>
<evidence type="ECO:0000313" key="2">
    <source>
        <dbReference type="EMBL" id="KAJ7764970.1"/>
    </source>
</evidence>
<organism evidence="2 3">
    <name type="scientific">Mycena maculata</name>
    <dbReference type="NCBI Taxonomy" id="230809"/>
    <lineage>
        <taxon>Eukaryota</taxon>
        <taxon>Fungi</taxon>
        <taxon>Dikarya</taxon>
        <taxon>Basidiomycota</taxon>
        <taxon>Agaricomycotina</taxon>
        <taxon>Agaricomycetes</taxon>
        <taxon>Agaricomycetidae</taxon>
        <taxon>Agaricales</taxon>
        <taxon>Marasmiineae</taxon>
        <taxon>Mycenaceae</taxon>
        <taxon>Mycena</taxon>
    </lineage>
</organism>
<sequence>MAFEDSNDSPGPLTGYYRASDILFHYHQSLKNTRDAVQLQKLFSHDAVLHPRHPLAADGVKGIQGYIGTWDDGQARVLFSSAQVDYLRYWMHAMQLAQDLLPLPYSDCMFVDVRVVSPTVFESLGALSATSKKLGRMNQYLKENPLLVGRRSRFERVRTLWSAKEGVWCALSFDAWEVDHTAISDVGWSLVRWESGTEISQRGHLVVKENQTYKKTQIEDGSDIQLVSKATSLKGKVNDLFSELRQHGPVFLVSNDVKGDLNYLRSKALQVPLEDLASELPESMPSAGVFIVDPTELFHALSGGSDSETDRNALARICKHLHINFGDVQNAGTTAECSLHALRSMASGPQLDAQREQRWPNQTELQVQFKAWEDDPSHDDLEGLIPPLNKSC</sequence>
<feature type="domain" description="Gfd2/YDR514C-like C-terminal" evidence="1">
    <location>
        <begin position="167"/>
        <end position="345"/>
    </location>
</feature>
<dbReference type="PANTHER" id="PTHR28083:SF1">
    <property type="entry name" value="GOOD FOR FULL DBP5 ACTIVITY PROTEIN 2"/>
    <property type="match status" value="1"/>
</dbReference>
<dbReference type="InterPro" id="IPR040151">
    <property type="entry name" value="Gfd2/YDR514C-like"/>
</dbReference>
<dbReference type="InterPro" id="IPR048519">
    <property type="entry name" value="Gfd2/YDR514C-like_C"/>
</dbReference>
<dbReference type="GO" id="GO:0005634">
    <property type="term" value="C:nucleus"/>
    <property type="evidence" value="ECO:0007669"/>
    <property type="project" value="TreeGrafter"/>
</dbReference>